<dbReference type="EMBL" id="FOBI01000001">
    <property type="protein sequence ID" value="SEK42688.1"/>
    <property type="molecule type" value="Genomic_DNA"/>
</dbReference>
<evidence type="ECO:0000313" key="2">
    <source>
        <dbReference type="EMBL" id="SEK42688.1"/>
    </source>
</evidence>
<evidence type="ECO:0000313" key="3">
    <source>
        <dbReference type="Proteomes" id="UP000199297"/>
    </source>
</evidence>
<dbReference type="STRING" id="641665.GCA_002104455_00372"/>
<reference evidence="3" key="1">
    <citation type="submission" date="2016-10" db="EMBL/GenBank/DDBJ databases">
        <authorList>
            <person name="Varghese N."/>
            <person name="Submissions S."/>
        </authorList>
    </citation>
    <scope>NUCLEOTIDE SEQUENCE [LARGE SCALE GENOMIC DNA]</scope>
    <source>
        <strain evidence="3">CGMCC 1.9127</strain>
    </source>
</reference>
<dbReference type="AlphaFoldDB" id="A0A1H7GXA5"/>
<accession>A0A1H7GXA5</accession>
<keyword evidence="1" id="KW-1133">Transmembrane helix</keyword>
<organism evidence="2 3">
    <name type="scientific">Colwellia chukchiensis</name>
    <dbReference type="NCBI Taxonomy" id="641665"/>
    <lineage>
        <taxon>Bacteria</taxon>
        <taxon>Pseudomonadati</taxon>
        <taxon>Pseudomonadota</taxon>
        <taxon>Gammaproteobacteria</taxon>
        <taxon>Alteromonadales</taxon>
        <taxon>Colwelliaceae</taxon>
        <taxon>Colwellia</taxon>
    </lineage>
</organism>
<evidence type="ECO:0008006" key="4">
    <source>
        <dbReference type="Google" id="ProtNLM"/>
    </source>
</evidence>
<dbReference type="Proteomes" id="UP000199297">
    <property type="component" value="Unassembled WGS sequence"/>
</dbReference>
<keyword evidence="1" id="KW-0812">Transmembrane</keyword>
<evidence type="ECO:0000256" key="1">
    <source>
        <dbReference type="SAM" id="Phobius"/>
    </source>
</evidence>
<feature type="transmembrane region" description="Helical" evidence="1">
    <location>
        <begin position="37"/>
        <end position="53"/>
    </location>
</feature>
<protein>
    <recommendedName>
        <fullName evidence="4">HIG1 domain-containing protein</fullName>
    </recommendedName>
</protein>
<name>A0A1H7GXA5_9GAMM</name>
<sequence>MTLLIILFFVFAAVALMVVLGQRFGKPMAVEQQQKYSKILWIVVFIAIVAAIIRQML</sequence>
<keyword evidence="3" id="KW-1185">Reference proteome</keyword>
<dbReference type="RefSeq" id="WP_158088306.1">
    <property type="nucleotide sequence ID" value="NZ_FOBI01000001.1"/>
</dbReference>
<proteinExistence type="predicted"/>
<keyword evidence="1" id="KW-0472">Membrane</keyword>
<gene>
    <name evidence="2" type="ORF">SAMN05216262_101333</name>
</gene>